<dbReference type="EMBL" id="MPNX01000012">
    <property type="protein sequence ID" value="OOY34725.1"/>
    <property type="molecule type" value="Genomic_DNA"/>
</dbReference>
<proteinExistence type="predicted"/>
<dbReference type="Pfam" id="PF17228">
    <property type="entry name" value="SGP"/>
    <property type="match status" value="1"/>
</dbReference>
<organism evidence="3 4">
    <name type="scientific">Solemya velum gill symbiont</name>
    <dbReference type="NCBI Taxonomy" id="2340"/>
    <lineage>
        <taxon>Bacteria</taxon>
        <taxon>Pseudomonadati</taxon>
        <taxon>Pseudomonadota</taxon>
        <taxon>Gammaproteobacteria</taxon>
        <taxon>sulfur-oxidizing symbionts</taxon>
    </lineage>
</organism>
<accession>A0A1T2DKW0</accession>
<dbReference type="RefSeq" id="WP_078453128.1">
    <property type="nucleotide sequence ID" value="NZ_MPNX01000012.1"/>
</dbReference>
<comment type="caution">
    <text evidence="3">The sequence shown here is derived from an EMBL/GenBank/DDBJ whole genome shotgun (WGS) entry which is preliminary data.</text>
</comment>
<keyword evidence="2" id="KW-0732">Signal</keyword>
<reference evidence="3 4" key="1">
    <citation type="submission" date="2016-11" db="EMBL/GenBank/DDBJ databases">
        <title>Mixed transmission modes and dynamic genome evolution in an obligate animal-bacterial symbiosis.</title>
        <authorList>
            <person name="Russell S.L."/>
            <person name="Corbett-Detig R.B."/>
            <person name="Cavanaugh C.M."/>
        </authorList>
    </citation>
    <scope>NUCLEOTIDE SEQUENCE [LARGE SCALE GENOMIC DNA]</scope>
    <source>
        <strain evidence="3">MA-KB16</strain>
    </source>
</reference>
<evidence type="ECO:0008006" key="5">
    <source>
        <dbReference type="Google" id="ProtNLM"/>
    </source>
</evidence>
<evidence type="ECO:0000313" key="4">
    <source>
        <dbReference type="Proteomes" id="UP000190962"/>
    </source>
</evidence>
<feature type="chain" id="PRO_5012368622" description="Sulfur globule protein CV1" evidence="2">
    <location>
        <begin position="23"/>
        <end position="143"/>
    </location>
</feature>
<protein>
    <recommendedName>
        <fullName evidence="5">Sulfur globule protein CV1</fullName>
    </recommendedName>
</protein>
<dbReference type="AlphaFoldDB" id="A0A1T2DKW0"/>
<feature type="region of interest" description="Disordered" evidence="1">
    <location>
        <begin position="122"/>
        <end position="143"/>
    </location>
</feature>
<dbReference type="Proteomes" id="UP000190962">
    <property type="component" value="Unassembled WGS sequence"/>
</dbReference>
<name>A0A1T2DKW0_SOVGS</name>
<evidence type="ECO:0000256" key="2">
    <source>
        <dbReference type="SAM" id="SignalP"/>
    </source>
</evidence>
<evidence type="ECO:0000313" key="3">
    <source>
        <dbReference type="EMBL" id="OOY34725.1"/>
    </source>
</evidence>
<dbReference type="InterPro" id="IPR035173">
    <property type="entry name" value="SGP"/>
</dbReference>
<evidence type="ECO:0000256" key="1">
    <source>
        <dbReference type="SAM" id="MobiDB-lite"/>
    </source>
</evidence>
<feature type="signal peptide" evidence="2">
    <location>
        <begin position="1"/>
        <end position="22"/>
    </location>
</feature>
<sequence>MKKIITAAAIAAIMGASSAAVAEWDMPFFGDDNDSSYYNDNRWNNDGYGYGRGDGRGRGKGRGSFNFNMDADADTEFDGETDNSYYGRGYNNMDNRWDNRYNSYNSYNGRYGAPYGYGPAPYGPAPVAPAAPQAPAATGNCPQ</sequence>
<gene>
    <name evidence="3" type="ORF">BOV88_08700</name>
</gene>